<dbReference type="InterPro" id="IPR023614">
    <property type="entry name" value="Porin_dom_sf"/>
</dbReference>
<evidence type="ECO:0000256" key="1">
    <source>
        <dbReference type="ARBA" id="ARBA00009075"/>
    </source>
</evidence>
<reference evidence="5" key="1">
    <citation type="submission" date="2015-11" db="EMBL/GenBank/DDBJ databases">
        <authorList>
            <person name="Zhang Y."/>
            <person name="Guo Z."/>
        </authorList>
    </citation>
    <scope>NUCLEOTIDE SEQUENCE</scope>
    <source>
        <strain evidence="5">BN30871</strain>
    </source>
</reference>
<keyword evidence="3 4" id="KW-0732">Signal</keyword>
<dbReference type="GO" id="GO:0015288">
    <property type="term" value="F:porin activity"/>
    <property type="evidence" value="ECO:0007669"/>
    <property type="project" value="TreeGrafter"/>
</dbReference>
<evidence type="ECO:0000256" key="3">
    <source>
        <dbReference type="ARBA" id="ARBA00022729"/>
    </source>
</evidence>
<dbReference type="PANTHER" id="PTHR34596:SF2">
    <property type="entry name" value="CHITOPORIN"/>
    <property type="match status" value="1"/>
</dbReference>
<name>A0A0S4XMI8_9BACT</name>
<gene>
    <name evidence="5" type="ORF">BN3087_380031</name>
</gene>
<comment type="similarity">
    <text evidence="1">Belongs to the outer membrane porin (Opr) (TC 1.B.25) family.</text>
</comment>
<keyword evidence="2" id="KW-0813">Transport</keyword>
<dbReference type="GO" id="GO:0016020">
    <property type="term" value="C:membrane"/>
    <property type="evidence" value="ECO:0007669"/>
    <property type="project" value="InterPro"/>
</dbReference>
<feature type="signal peptide" evidence="4">
    <location>
        <begin position="1"/>
        <end position="20"/>
    </location>
</feature>
<dbReference type="InterPro" id="IPR005318">
    <property type="entry name" value="OM_porin_bac"/>
</dbReference>
<protein>
    <submittedName>
        <fullName evidence="5">Putative outer membrane porin, OprD family</fullName>
    </submittedName>
</protein>
<organism evidence="5">
    <name type="scientific">Sulfurovum sp. enrichment culture clone C5</name>
    <dbReference type="NCBI Taxonomy" id="497650"/>
    <lineage>
        <taxon>Bacteria</taxon>
        <taxon>Pseudomonadati</taxon>
        <taxon>Campylobacterota</taxon>
        <taxon>Epsilonproteobacteria</taxon>
        <taxon>Campylobacterales</taxon>
        <taxon>Sulfurovaceae</taxon>
        <taxon>Sulfurovum</taxon>
        <taxon>environmental samples</taxon>
    </lineage>
</organism>
<evidence type="ECO:0000256" key="2">
    <source>
        <dbReference type="ARBA" id="ARBA00022448"/>
    </source>
</evidence>
<dbReference type="Gene3D" id="2.40.160.10">
    <property type="entry name" value="Porin"/>
    <property type="match status" value="1"/>
</dbReference>
<dbReference type="EMBL" id="FAXN01000038">
    <property type="protein sequence ID" value="CUV65515.1"/>
    <property type="molecule type" value="Genomic_DNA"/>
</dbReference>
<dbReference type="Pfam" id="PF03573">
    <property type="entry name" value="OprD"/>
    <property type="match status" value="1"/>
</dbReference>
<dbReference type="PANTHER" id="PTHR34596">
    <property type="entry name" value="CHITOPORIN"/>
    <property type="match status" value="1"/>
</dbReference>
<evidence type="ECO:0000256" key="4">
    <source>
        <dbReference type="SAM" id="SignalP"/>
    </source>
</evidence>
<accession>A0A0S4XMI8</accession>
<feature type="chain" id="PRO_5006629774" evidence="4">
    <location>
        <begin position="21"/>
        <end position="439"/>
    </location>
</feature>
<dbReference type="AlphaFoldDB" id="A0A0S4XMI8"/>
<proteinExistence type="inferred from homology"/>
<sequence length="439" mass="47838">MKKMTLSLMAISCLATTSMAYDTISEAFENAKFSGQARAFYIDRTYEGTTENNRNSLAVGGHLGFETGDFNGLSLGARMYTTNFIDIHDGDPRTSASFDPSLFGGNYDSYTYLGELYLNYKISNTNIKAGRQKLDTPMAGSDDARMLPNLFEAIVISNTDIKDTTLIAAHVTKESVGTFGNVYAPGTLSIQSGYGLGFKDGTSGKFENMGHIALGSGNDTDGVTAVAAIYSGIPGLKLQAWDYYAHDILNVLYLQADYGWDCKLNSNLKMNASAQYINESDVGDKLAGSVDSNYWGIKLGTKYNDFDMYAAYSKTGSSTGSSMNGGIISPWGGMPAFTQGMVTRHQFFADTDAWKVGAGYNLKNLTGLPLSTSAYYTEYDIGSSNTYQAGTAWSATEAGFDIAYKPTKDIELKLRGNFPRDFAPNLDWNEYRVIANYNF</sequence>
<evidence type="ECO:0000313" key="5">
    <source>
        <dbReference type="EMBL" id="CUV65515.1"/>
    </source>
</evidence>